<feature type="compositionally biased region" description="Basic and acidic residues" evidence="28">
    <location>
        <begin position="1103"/>
        <end position="1117"/>
    </location>
</feature>
<dbReference type="GO" id="GO:0005737">
    <property type="term" value="C:cytoplasm"/>
    <property type="evidence" value="ECO:0007669"/>
    <property type="project" value="UniProtKB-SubCell"/>
</dbReference>
<evidence type="ECO:0000259" key="30">
    <source>
        <dbReference type="PROSITE" id="PS50002"/>
    </source>
</evidence>
<keyword evidence="15" id="KW-0694">RNA-binding</keyword>
<dbReference type="CDD" id="cd05789">
    <property type="entry name" value="S1_Rrp4"/>
    <property type="match status" value="1"/>
</dbReference>
<dbReference type="InterPro" id="IPR036860">
    <property type="entry name" value="SH2_dom_sf"/>
</dbReference>
<dbReference type="SUPFAM" id="SSF54791">
    <property type="entry name" value="Eukaryotic type KH-domain (KH-domain type I)"/>
    <property type="match status" value="1"/>
</dbReference>
<keyword evidence="9" id="KW-0808">Transferase</keyword>
<dbReference type="OMA" id="HQQAGEQ"/>
<feature type="domain" description="S1 motif" evidence="32">
    <location>
        <begin position="81"/>
        <end position="159"/>
    </location>
</feature>
<dbReference type="eggNOG" id="KOG4278">
    <property type="taxonomic scope" value="Eukaryota"/>
</dbReference>
<evidence type="ECO:0000256" key="23">
    <source>
        <dbReference type="ARBA" id="ARBA00071123"/>
    </source>
</evidence>
<dbReference type="InterPro" id="IPR036612">
    <property type="entry name" value="KH_dom_type_1_sf"/>
</dbReference>
<dbReference type="PROSITE" id="PS00109">
    <property type="entry name" value="PROTEIN_KINASE_TYR"/>
    <property type="match status" value="1"/>
</dbReference>
<organism evidence="33 34">
    <name type="scientific">Lepisosteus oculatus</name>
    <name type="common">Spotted gar</name>
    <dbReference type="NCBI Taxonomy" id="7918"/>
    <lineage>
        <taxon>Eukaryota</taxon>
        <taxon>Metazoa</taxon>
        <taxon>Chordata</taxon>
        <taxon>Craniata</taxon>
        <taxon>Vertebrata</taxon>
        <taxon>Euteleostomi</taxon>
        <taxon>Actinopterygii</taxon>
        <taxon>Neopterygii</taxon>
        <taxon>Holostei</taxon>
        <taxon>Semionotiformes</taxon>
        <taxon>Lepisosteidae</taxon>
        <taxon>Lepisosteus</taxon>
    </lineage>
</organism>
<dbReference type="FunFam" id="3.30.200.20:FF:000037">
    <property type="entry name" value="Tyrosine-protein kinase"/>
    <property type="match status" value="1"/>
</dbReference>
<sequence>MAVDIRLPSGRKRVTDSLSAIEEKHLVAPGDVITTDTGFMRGHGTYMDEEKLTASVAGEVERVNKLVCVRPLKTRFNGEVGDVVVGRVTEVQQKRWKVETNSRLDSVLLLSSVNLPGGELRRRSAEDELTMRDYLQEGDLISAEVQSVFSDGALSLHTRSLKYGKLGQGVLVQVSPSLVKRQKTHFHNLPCGASIILGNNGYVWLYPTPGQQDEEAGGFYTSLEPVSLSDREVISRLRNCLLALATHKVLLFDTSVLYCYEASLSHQIKDVLKPEVMEEIVLETRQRLLEQEGKADPGRARLLIRGSGRRIVPPSWRWPWHRSFMGQQPGKVLGDQRRPSLPALHFIKGARREPSRRGGQHCNVFVEHGRGMQSLFMSSESRVGAQPLRTEPIGPLCKVPWFPIGFTKAFLQALQRPDFEPQGLTEAARWNSKENLLAGPSENDPNLFVALYDFVASGDNTLSITKGEKLRVLGYNHNGEWCEAQTKNGQGWVPSNYITPVNSLEKHSWYHGPVSRNAAEYLLSSGINGSFLVRESESSPGQRSISLRYEGRVYHYRINTASDGKLYVSSESRFNTLAELVHHHSTVADGLITTLHYPAPKRNKPTVYGVSPNYDKWEMERTDITMKHKLGGGQYGEVYEGVWKKYSLTVAVKTLKEDTMEVEEFLKEAAVMKEIKHPNLVQLLGATGVCTREPPFYIITEFMTHGNLLDYLRECNRAEVNAVVLLYMATQISSAMEYLEKKNFIHRDLAARNCLVADFGLSRLMTGDTYTAHAGAKFPIKWTAPESLAYNKFSIKSDVWAFGVLLWEIATYGMSPYPGIDLSQVYELLEKDYRMDRPEGCPEKVYELMRACWKWNPAERPSFAEIHQAFETMFQESSISDEVEKELGKKGRKVAVPPSLLQAPELPTKTRTLRRNMDNKDGDSPGKTTARPSPVSRRCRFMQVIIAEHTSSRPMETWQQAALAKMTERSRIPTEIGSLGYVLKDWSKTTVKVGVLLHFKCGCEGIVGVGPSLKISALVTKEMSFARCQQTPDRLSCWVLSSETKASGMFLERLVYVVGLRQKRFPQVTLLYRVIGLSKRSGSLFGSRTSGMGTLTPPPRLPRKAEDAGDEVFRDAETSPGSSPPTLTPKLSRRPQGPGEGVKTSALQAELLQKPNAFTEEGRGRRLKQQQPDHLAPREKGKLQKPKPAPPPPPPSSAKSGKVSWSPTQDAPAVISDTKAKPFSQLPEPLPANTSPPEAGRALQPPEGAKKVLLTGAPKLQQGKGSPSSAGGQQAAPPPPSQPPGPSGGEQASPTAFIPLISTRQSLRKTRQPPERHVSSAITREMVLEGTEQLPPSAGTRSRRAATGRCWRPARTCPTDEEQVRLPGGHQQAGEQPEGAADLPGHHRGRDFTRLLSSVKEISDIVQR</sequence>
<dbReference type="InterPro" id="IPR008266">
    <property type="entry name" value="Tyr_kinase_AS"/>
</dbReference>
<evidence type="ECO:0000256" key="15">
    <source>
        <dbReference type="ARBA" id="ARBA00022884"/>
    </source>
</evidence>
<dbReference type="FunFam" id="2.40.50.100:FF:000022">
    <property type="entry name" value="Exosome complex component RRP4"/>
    <property type="match status" value="1"/>
</dbReference>
<keyword evidence="8" id="KW-0597">Phosphoprotein</keyword>
<feature type="compositionally biased region" description="Basic and acidic residues" evidence="28">
    <location>
        <begin position="915"/>
        <end position="924"/>
    </location>
</feature>
<protein>
    <recommendedName>
        <fullName evidence="23">Exosome complex component RRP4</fullName>
        <ecNumber evidence="4">2.7.10.2</ecNumber>
    </recommendedName>
    <alternativeName>
        <fullName evidence="24">Exosome component 2</fullName>
    </alternativeName>
    <alternativeName>
        <fullName evidence="20">Ribosomal RNA-processing protein 4</fullName>
    </alternativeName>
</protein>
<dbReference type="FunFam" id="1.10.510.10:FF:000070">
    <property type="entry name" value="Tyrosine-protein kinase"/>
    <property type="match status" value="1"/>
</dbReference>
<dbReference type="Gene3D" id="2.40.50.140">
    <property type="entry name" value="Nucleic acid-binding proteins"/>
    <property type="match status" value="1"/>
</dbReference>
<dbReference type="GO" id="GO:0005886">
    <property type="term" value="C:plasma membrane"/>
    <property type="evidence" value="ECO:0000318"/>
    <property type="project" value="GO_Central"/>
</dbReference>
<dbReference type="GO" id="GO:0006364">
    <property type="term" value="P:rRNA processing"/>
    <property type="evidence" value="ECO:0007669"/>
    <property type="project" value="UniProtKB-KW"/>
</dbReference>
<evidence type="ECO:0000256" key="6">
    <source>
        <dbReference type="ARBA" id="ARBA00022490"/>
    </source>
</evidence>
<evidence type="ECO:0000256" key="22">
    <source>
        <dbReference type="ARBA" id="ARBA00063049"/>
    </source>
</evidence>
<dbReference type="GO" id="GO:0005730">
    <property type="term" value="C:nucleolus"/>
    <property type="evidence" value="ECO:0007669"/>
    <property type="project" value="UniProtKB-SubCell"/>
</dbReference>
<dbReference type="Ensembl" id="ENSLOCT00000006593.1">
    <property type="protein sequence ID" value="ENSLOCP00000006585.1"/>
    <property type="gene ID" value="ENSLOCG00000005460.1"/>
</dbReference>
<keyword evidence="34" id="KW-1185">Reference proteome</keyword>
<evidence type="ECO:0000256" key="8">
    <source>
        <dbReference type="ARBA" id="ARBA00022553"/>
    </source>
</evidence>
<dbReference type="SMART" id="SM00808">
    <property type="entry name" value="FABD"/>
    <property type="match status" value="1"/>
</dbReference>
<dbReference type="InterPro" id="IPR050198">
    <property type="entry name" value="Non-receptor_tyrosine_kinases"/>
</dbReference>
<dbReference type="CDD" id="cd11850">
    <property type="entry name" value="SH3_Abl"/>
    <property type="match status" value="1"/>
</dbReference>
<dbReference type="GO" id="GO:0000178">
    <property type="term" value="C:exosome (RNase complex)"/>
    <property type="evidence" value="ECO:0007669"/>
    <property type="project" value="UniProtKB-KW"/>
</dbReference>
<keyword evidence="18" id="KW-0539">Nucleus</keyword>
<feature type="domain" description="SH3" evidence="30">
    <location>
        <begin position="443"/>
        <end position="503"/>
    </location>
</feature>
<keyword evidence="5 26" id="KW-0728">SH3 domain</keyword>
<feature type="region of interest" description="Disordered" evidence="28">
    <location>
        <begin position="909"/>
        <end position="935"/>
    </location>
</feature>
<feature type="region of interest" description="Disordered" evidence="28">
    <location>
        <begin position="1155"/>
        <end position="1389"/>
    </location>
</feature>
<comment type="catalytic activity">
    <reaction evidence="21">
        <text>L-tyrosyl-[protein] + ATP = O-phospho-L-tyrosyl-[protein] + ADP + H(+)</text>
        <dbReference type="Rhea" id="RHEA:10596"/>
        <dbReference type="Rhea" id="RHEA-COMP:10136"/>
        <dbReference type="Rhea" id="RHEA-COMP:20101"/>
        <dbReference type="ChEBI" id="CHEBI:15378"/>
        <dbReference type="ChEBI" id="CHEBI:30616"/>
        <dbReference type="ChEBI" id="CHEBI:46858"/>
        <dbReference type="ChEBI" id="CHEBI:61978"/>
        <dbReference type="ChEBI" id="CHEBI:456216"/>
        <dbReference type="EC" id="2.7.10.2"/>
    </reaction>
</comment>
<dbReference type="InterPro" id="IPR011009">
    <property type="entry name" value="Kinase-like_dom_sf"/>
</dbReference>
<evidence type="ECO:0000256" key="26">
    <source>
        <dbReference type="PROSITE-ProRule" id="PRU00192"/>
    </source>
</evidence>
<comment type="similarity">
    <text evidence="3">Belongs to the RRP4 family.</text>
</comment>
<comment type="subunit">
    <text evidence="22">Component of the RNA exosome core complex (Exo-9), composed of EXOSC1, EXOSC2, EXOSC3, EXOSC4, EXOSC5, EXOSC6, EXOSC7, EXOSC8 and EXOSC9; within the complex interacts with EXOSC4 and EXOSC7. The catalytically inactive RNA exosome core complex (Exo-9) associates with the catalytic subunit EXOSC10/RRP6. Exo-9 may associate with DIS3 to form the nucleolar exosome complex, or DIS3L to form the cytoplasmic exosome complex. Exo-9 is formed by a hexameric base ring consisting of the heterodimers EXOSC4-EXOSC9, EXOSC5-EXOSC8 and EXOSC6-EXOSC7, and a cap ring consisting of EXOSC1, EXOSC2 and EXOSC3. The RNA exosome complex associates with cofactors C1D/RRP47, MPHOSPH6/MPP6 and MTREX/MTR4. Interacts with GTPBP1. Interacts with ZFP36L1 (via N-terminus).</text>
</comment>
<dbReference type="Pfam" id="PF14382">
    <property type="entry name" value="ECR1_N"/>
    <property type="match status" value="1"/>
</dbReference>
<dbReference type="Gene3D" id="1.10.510.10">
    <property type="entry name" value="Transferase(Phosphotransferase) domain 1"/>
    <property type="match status" value="1"/>
</dbReference>
<proteinExistence type="inferred from homology"/>
<dbReference type="GO" id="GO:0003723">
    <property type="term" value="F:RNA binding"/>
    <property type="evidence" value="ECO:0007669"/>
    <property type="project" value="UniProtKB-KW"/>
</dbReference>
<evidence type="ECO:0000256" key="19">
    <source>
        <dbReference type="ARBA" id="ARBA00023288"/>
    </source>
</evidence>
<evidence type="ECO:0000256" key="3">
    <source>
        <dbReference type="ARBA" id="ARBA00009155"/>
    </source>
</evidence>
<dbReference type="SUPFAM" id="SSF50044">
    <property type="entry name" value="SH3-domain"/>
    <property type="match status" value="1"/>
</dbReference>
<dbReference type="EC" id="2.7.10.2" evidence="4"/>
<keyword evidence="10" id="KW-0519">Myristate</keyword>
<dbReference type="Gene3D" id="3.30.505.10">
    <property type="entry name" value="SH2 domain"/>
    <property type="match status" value="1"/>
</dbReference>
<dbReference type="InterPro" id="IPR025721">
    <property type="entry name" value="Exosome_cplx_N_dom"/>
</dbReference>
<keyword evidence="12" id="KW-0418">Kinase</keyword>
<dbReference type="CDD" id="cd05052">
    <property type="entry name" value="PTKc_Abl"/>
    <property type="match status" value="1"/>
</dbReference>
<evidence type="ECO:0000256" key="18">
    <source>
        <dbReference type="ARBA" id="ARBA00023242"/>
    </source>
</evidence>
<feature type="domain" description="Protein kinase" evidence="31">
    <location>
        <begin position="624"/>
        <end position="870"/>
    </location>
</feature>
<dbReference type="InterPro" id="IPR017441">
    <property type="entry name" value="Protein_kinase_ATP_BS"/>
</dbReference>
<dbReference type="PROSITE" id="PS50126">
    <property type="entry name" value="S1"/>
    <property type="match status" value="1"/>
</dbReference>
<dbReference type="HOGENOM" id="CLU_002795_0_2_1"/>
<dbReference type="SUPFAM" id="SSF56112">
    <property type="entry name" value="Protein kinase-like (PK-like)"/>
    <property type="match status" value="1"/>
</dbReference>
<evidence type="ECO:0000256" key="17">
    <source>
        <dbReference type="ARBA" id="ARBA00023137"/>
    </source>
</evidence>
<dbReference type="PROSITE" id="PS00107">
    <property type="entry name" value="PROTEIN_KINASE_ATP"/>
    <property type="match status" value="1"/>
</dbReference>
<dbReference type="EMBL" id="AHAT01024899">
    <property type="status" value="NOT_ANNOTATED_CDS"/>
    <property type="molecule type" value="Genomic_DNA"/>
</dbReference>
<dbReference type="eggNOG" id="KOG3013">
    <property type="taxonomic scope" value="Eukaryota"/>
</dbReference>
<feature type="domain" description="SH2" evidence="29">
    <location>
        <begin position="509"/>
        <end position="599"/>
    </location>
</feature>
<evidence type="ECO:0000256" key="2">
    <source>
        <dbReference type="ARBA" id="ARBA00004604"/>
    </source>
</evidence>
<dbReference type="GO" id="GO:0004715">
    <property type="term" value="F:non-membrane spanning protein tyrosine kinase activity"/>
    <property type="evidence" value="ECO:0007669"/>
    <property type="project" value="UniProtKB-EC"/>
</dbReference>
<dbReference type="CDD" id="cd22525">
    <property type="entry name" value="KH-I_Rrp4_eukar"/>
    <property type="match status" value="1"/>
</dbReference>
<dbReference type="EMBL" id="AHAT01024897">
    <property type="status" value="NOT_ANNOTATED_CDS"/>
    <property type="molecule type" value="Genomic_DNA"/>
</dbReference>
<dbReference type="InParanoid" id="W5MDX6"/>
<evidence type="ECO:0000256" key="24">
    <source>
        <dbReference type="ARBA" id="ARBA00083627"/>
    </source>
</evidence>
<evidence type="ECO:0000256" key="1">
    <source>
        <dbReference type="ARBA" id="ARBA00004496"/>
    </source>
</evidence>
<dbReference type="CDD" id="cd09935">
    <property type="entry name" value="SH2_ABL"/>
    <property type="match status" value="1"/>
</dbReference>
<dbReference type="SUPFAM" id="SSF110324">
    <property type="entry name" value="Ribosomal L27 protein-like"/>
    <property type="match status" value="1"/>
</dbReference>
<dbReference type="InterPro" id="IPR012340">
    <property type="entry name" value="NA-bd_OB-fold"/>
</dbReference>
<dbReference type="Pfam" id="PF21266">
    <property type="entry name" value="S1_RRP4"/>
    <property type="match status" value="1"/>
</dbReference>
<dbReference type="InterPro" id="IPR035837">
    <property type="entry name" value="ABL_SH2"/>
</dbReference>
<evidence type="ECO:0000259" key="31">
    <source>
        <dbReference type="PROSITE" id="PS50011"/>
    </source>
</evidence>
<dbReference type="GO" id="GO:0007173">
    <property type="term" value="P:epidermal growth factor receptor signaling pathway"/>
    <property type="evidence" value="ECO:0000318"/>
    <property type="project" value="GO_Central"/>
</dbReference>
<evidence type="ECO:0000313" key="33">
    <source>
        <dbReference type="Ensembl" id="ENSLOCP00000006585.1"/>
    </source>
</evidence>
<evidence type="ECO:0000259" key="32">
    <source>
        <dbReference type="PROSITE" id="PS50126"/>
    </source>
</evidence>
<dbReference type="EMBL" id="AHAT01024895">
    <property type="status" value="NOT_ANNOTATED_CDS"/>
    <property type="molecule type" value="Genomic_DNA"/>
</dbReference>
<comment type="subcellular location">
    <subcellularLocation>
        <location evidence="1">Cytoplasm</location>
    </subcellularLocation>
    <subcellularLocation>
        <location evidence="2">Nucleus</location>
        <location evidence="2">Nucleolus</location>
    </subcellularLocation>
</comment>
<feature type="compositionally biased region" description="Pro residues" evidence="28">
    <location>
        <begin position="1187"/>
        <end position="1196"/>
    </location>
</feature>
<dbReference type="GO" id="GO:0007229">
    <property type="term" value="P:integrin-mediated signaling pathway"/>
    <property type="evidence" value="ECO:0000318"/>
    <property type="project" value="GO_Central"/>
</dbReference>
<name>W5MDX6_LEPOC</name>
<evidence type="ECO:0000313" key="34">
    <source>
        <dbReference type="Proteomes" id="UP000018468"/>
    </source>
</evidence>
<dbReference type="Gene3D" id="2.30.30.40">
    <property type="entry name" value="SH3 Domains"/>
    <property type="match status" value="1"/>
</dbReference>
<dbReference type="PANTHER" id="PTHR24418">
    <property type="entry name" value="TYROSINE-PROTEIN KINASE"/>
    <property type="match status" value="1"/>
</dbReference>
<evidence type="ECO:0000259" key="29">
    <source>
        <dbReference type="PROSITE" id="PS50001"/>
    </source>
</evidence>
<keyword evidence="13" id="KW-0271">Exosome</keyword>
<dbReference type="InterPro" id="IPR000980">
    <property type="entry name" value="SH2"/>
</dbReference>
<dbReference type="InterPro" id="IPR001452">
    <property type="entry name" value="SH3_domain"/>
</dbReference>
<dbReference type="GO" id="GO:0004713">
    <property type="term" value="F:protein tyrosine kinase activity"/>
    <property type="evidence" value="ECO:0000318"/>
    <property type="project" value="GO_Central"/>
</dbReference>
<dbReference type="PROSITE" id="PS50011">
    <property type="entry name" value="PROTEIN_KINASE_DOM"/>
    <property type="match status" value="1"/>
</dbReference>
<dbReference type="InterPro" id="IPR001245">
    <property type="entry name" value="Ser-Thr/Tyr_kinase_cat_dom"/>
</dbReference>
<dbReference type="GeneTree" id="ENSGT00940000153838"/>
<dbReference type="EMBL" id="AHAT01024900">
    <property type="status" value="NOT_ANNOTATED_CDS"/>
    <property type="molecule type" value="Genomic_DNA"/>
</dbReference>
<dbReference type="STRING" id="7918.ENSLOCP00000006585"/>
<dbReference type="EMBL" id="AHAT01024898">
    <property type="status" value="NOT_ANNOTATED_CDS"/>
    <property type="molecule type" value="Genomic_DNA"/>
</dbReference>
<dbReference type="InterPro" id="IPR003029">
    <property type="entry name" value="S1_domain"/>
</dbReference>
<feature type="compositionally biased region" description="Low complexity" evidence="28">
    <location>
        <begin position="1261"/>
        <end position="1275"/>
    </location>
</feature>
<dbReference type="SUPFAM" id="SSF55550">
    <property type="entry name" value="SH2 domain"/>
    <property type="match status" value="1"/>
</dbReference>
<dbReference type="SMART" id="SM00252">
    <property type="entry name" value="SH2"/>
    <property type="match status" value="1"/>
</dbReference>
<reference evidence="33" key="3">
    <citation type="submission" date="2025-09" db="UniProtKB">
        <authorList>
            <consortium name="Ensembl"/>
        </authorList>
    </citation>
    <scope>IDENTIFICATION</scope>
</reference>
<dbReference type="GO" id="GO:0010595">
    <property type="term" value="P:positive regulation of endothelial cell migration"/>
    <property type="evidence" value="ECO:0000318"/>
    <property type="project" value="GO_Central"/>
</dbReference>
<evidence type="ECO:0000256" key="20">
    <source>
        <dbReference type="ARBA" id="ARBA00032383"/>
    </source>
</evidence>
<dbReference type="Pfam" id="PF15985">
    <property type="entry name" value="KH_6"/>
    <property type="match status" value="1"/>
</dbReference>
<dbReference type="Bgee" id="ENSLOCG00000005460">
    <property type="expression patterns" value="Expressed in zone of skin and 13 other cell types or tissues"/>
</dbReference>
<evidence type="ECO:0000256" key="14">
    <source>
        <dbReference type="ARBA" id="ARBA00022840"/>
    </source>
</evidence>
<keyword evidence="11 27" id="KW-0547">Nucleotide-binding</keyword>
<dbReference type="Pfam" id="PF00017">
    <property type="entry name" value="SH2"/>
    <property type="match status" value="1"/>
</dbReference>
<evidence type="ECO:0000256" key="7">
    <source>
        <dbReference type="ARBA" id="ARBA00022552"/>
    </source>
</evidence>
<dbReference type="Proteomes" id="UP000018468">
    <property type="component" value="Linkage group LG21"/>
</dbReference>
<dbReference type="InterPro" id="IPR000719">
    <property type="entry name" value="Prot_kinase_dom"/>
</dbReference>
<dbReference type="InterPro" id="IPR036028">
    <property type="entry name" value="SH3-like_dom_sf"/>
</dbReference>
<dbReference type="EMBL" id="AHAT01024896">
    <property type="status" value="NOT_ANNOTATED_CDS"/>
    <property type="molecule type" value="Genomic_DNA"/>
</dbReference>
<dbReference type="FunFam" id="3.30.505.10:FF:000004">
    <property type="entry name" value="Tyrosine-protein kinase"/>
    <property type="match status" value="1"/>
</dbReference>
<dbReference type="SMART" id="SM00219">
    <property type="entry name" value="TyrKc"/>
    <property type="match status" value="1"/>
</dbReference>
<feature type="compositionally biased region" description="Pro residues" evidence="28">
    <location>
        <begin position="1276"/>
        <end position="1286"/>
    </location>
</feature>
<dbReference type="FunCoup" id="W5MDX6">
    <property type="interactions" value="1148"/>
</dbReference>
<dbReference type="PROSITE" id="PS50002">
    <property type="entry name" value="SH3"/>
    <property type="match status" value="1"/>
</dbReference>
<dbReference type="Pfam" id="PF00018">
    <property type="entry name" value="SH3_1"/>
    <property type="match status" value="1"/>
</dbReference>
<keyword evidence="6" id="KW-0963">Cytoplasm</keyword>
<dbReference type="InterPro" id="IPR020635">
    <property type="entry name" value="Tyr_kinase_cat_dom"/>
</dbReference>
<keyword evidence="17" id="KW-0829">Tyrosine-protein kinase</keyword>
<dbReference type="GO" id="GO:0005524">
    <property type="term" value="F:ATP binding"/>
    <property type="evidence" value="ECO:0007669"/>
    <property type="project" value="UniProtKB-UniRule"/>
</dbReference>
<feature type="binding site" evidence="27">
    <location>
        <position position="653"/>
    </location>
    <ligand>
        <name>ATP</name>
        <dbReference type="ChEBI" id="CHEBI:30616"/>
    </ligand>
</feature>
<dbReference type="Gene3D" id="3.30.200.20">
    <property type="entry name" value="Phosphorylase Kinase, domain 1"/>
    <property type="match status" value="1"/>
</dbReference>
<evidence type="ECO:0000256" key="10">
    <source>
        <dbReference type="ARBA" id="ARBA00022707"/>
    </source>
</evidence>
<dbReference type="InterPro" id="IPR015015">
    <property type="entry name" value="F-actin-binding"/>
</dbReference>
<reference evidence="33" key="2">
    <citation type="submission" date="2025-08" db="UniProtKB">
        <authorList>
            <consortium name="Ensembl"/>
        </authorList>
    </citation>
    <scope>IDENTIFICATION</scope>
</reference>
<dbReference type="InterPro" id="IPR004088">
    <property type="entry name" value="KH_dom_type_1"/>
</dbReference>
<dbReference type="Gene3D" id="2.40.50.100">
    <property type="match status" value="1"/>
</dbReference>
<dbReference type="SMART" id="SM00316">
    <property type="entry name" value="S1"/>
    <property type="match status" value="1"/>
</dbReference>
<evidence type="ECO:0000256" key="5">
    <source>
        <dbReference type="ARBA" id="ARBA00022443"/>
    </source>
</evidence>
<evidence type="ECO:0000256" key="11">
    <source>
        <dbReference type="ARBA" id="ARBA00022741"/>
    </source>
</evidence>
<dbReference type="PRINTS" id="PR00109">
    <property type="entry name" value="TYRKINASE"/>
</dbReference>
<reference evidence="34" key="1">
    <citation type="submission" date="2011-12" db="EMBL/GenBank/DDBJ databases">
        <title>The Draft Genome of Lepisosteus oculatus.</title>
        <authorList>
            <consortium name="The Broad Institute Genome Assembly &amp; Analysis Group"/>
            <consortium name="Computational R&amp;D Group"/>
            <consortium name="and Sequencing Platform"/>
            <person name="Di Palma F."/>
            <person name="Alfoldi J."/>
            <person name="Johnson J."/>
            <person name="Berlin A."/>
            <person name="Gnerre S."/>
            <person name="Jaffe D."/>
            <person name="MacCallum I."/>
            <person name="Young S."/>
            <person name="Walker B.J."/>
            <person name="Lander E.S."/>
            <person name="Lindblad-Toh K."/>
        </authorList>
    </citation>
    <scope>NUCLEOTIDE SEQUENCE [LARGE SCALE GENOMIC DNA]</scope>
</reference>
<feature type="region of interest" description="Disordered" evidence="28">
    <location>
        <begin position="1086"/>
        <end position="1143"/>
    </location>
</feature>
<keyword evidence="16 25" id="KW-0727">SH2 domain</keyword>
<evidence type="ECO:0000256" key="25">
    <source>
        <dbReference type="PROSITE-ProRule" id="PRU00191"/>
    </source>
</evidence>
<keyword evidence="14 27" id="KW-0067">ATP-binding</keyword>
<evidence type="ECO:0000256" key="4">
    <source>
        <dbReference type="ARBA" id="ARBA00011903"/>
    </source>
</evidence>
<evidence type="ECO:0000256" key="28">
    <source>
        <dbReference type="SAM" id="MobiDB-lite"/>
    </source>
</evidence>
<keyword evidence="19" id="KW-0449">Lipoprotein</keyword>
<evidence type="ECO:0000256" key="13">
    <source>
        <dbReference type="ARBA" id="ARBA00022835"/>
    </source>
</evidence>
<dbReference type="SUPFAM" id="SSF50249">
    <property type="entry name" value="Nucleic acid-binding proteins"/>
    <property type="match status" value="1"/>
</dbReference>
<dbReference type="PROSITE" id="PS50001">
    <property type="entry name" value="SH2"/>
    <property type="match status" value="1"/>
</dbReference>
<dbReference type="InterPro" id="IPR048565">
    <property type="entry name" value="S1_RRP4"/>
</dbReference>
<dbReference type="SMART" id="SM00326">
    <property type="entry name" value="SH3"/>
    <property type="match status" value="1"/>
</dbReference>
<dbReference type="FunFam" id="2.30.30.40:FF:000010">
    <property type="entry name" value="Tyrosine-protein kinase"/>
    <property type="match status" value="1"/>
</dbReference>
<dbReference type="FunFam" id="2.40.50.140:FF:000038">
    <property type="entry name" value="Exosome complex component RRP4"/>
    <property type="match status" value="1"/>
</dbReference>
<dbReference type="Pfam" id="PF07714">
    <property type="entry name" value="PK_Tyr_Ser-Thr"/>
    <property type="match status" value="1"/>
</dbReference>
<evidence type="ECO:0000256" key="21">
    <source>
        <dbReference type="ARBA" id="ARBA00051245"/>
    </source>
</evidence>
<evidence type="ECO:0000256" key="12">
    <source>
        <dbReference type="ARBA" id="ARBA00022777"/>
    </source>
</evidence>
<accession>W5MDX6</accession>
<dbReference type="PRINTS" id="PR00401">
    <property type="entry name" value="SH2DOMAIN"/>
</dbReference>
<evidence type="ECO:0000256" key="27">
    <source>
        <dbReference type="PROSITE-ProRule" id="PRU10141"/>
    </source>
</evidence>
<evidence type="ECO:0000256" key="9">
    <source>
        <dbReference type="ARBA" id="ARBA00022679"/>
    </source>
</evidence>
<evidence type="ECO:0000256" key="16">
    <source>
        <dbReference type="ARBA" id="ARBA00022999"/>
    </source>
</evidence>
<keyword evidence="7" id="KW-0698">rRNA processing</keyword>